<dbReference type="EMBL" id="UZAH01025814">
    <property type="protein sequence ID" value="VDO70947.1"/>
    <property type="molecule type" value="Genomic_DNA"/>
</dbReference>
<evidence type="ECO:0000313" key="6">
    <source>
        <dbReference type="WBParaSite" id="HPBE_0000709901-mRNA-1"/>
    </source>
</evidence>
<evidence type="ECO:0000256" key="2">
    <source>
        <dbReference type="ARBA" id="ARBA00023002"/>
    </source>
</evidence>
<organism evidence="5 6">
    <name type="scientific">Heligmosomoides polygyrus</name>
    <name type="common">Parasitic roundworm</name>
    <dbReference type="NCBI Taxonomy" id="6339"/>
    <lineage>
        <taxon>Eukaryota</taxon>
        <taxon>Metazoa</taxon>
        <taxon>Ecdysozoa</taxon>
        <taxon>Nematoda</taxon>
        <taxon>Chromadorea</taxon>
        <taxon>Rhabditida</taxon>
        <taxon>Rhabditina</taxon>
        <taxon>Rhabditomorpha</taxon>
        <taxon>Strongyloidea</taxon>
        <taxon>Heligmosomidae</taxon>
        <taxon>Heligmosomoides</taxon>
    </lineage>
</organism>
<protein>
    <submittedName>
        <fullName evidence="6">KR domain-containing protein</fullName>
    </submittedName>
</protein>
<proteinExistence type="predicted"/>
<sequence length="112" mass="12650">MAPYSVMVTGANRGIGLGLVKEFLKNSSIHTVIATARNPNSAKGLNDIKDRRLKTIKLDVTNDDSIKNAYTQVRKCYGYRVKQSYRQRETKKLQPPNENGEVHSDSYHSPQQ</sequence>
<evidence type="ECO:0000313" key="4">
    <source>
        <dbReference type="EMBL" id="VDO70947.1"/>
    </source>
</evidence>
<evidence type="ECO:0000256" key="3">
    <source>
        <dbReference type="SAM" id="MobiDB-lite"/>
    </source>
</evidence>
<accession>A0A183FJC1</accession>
<accession>A0A3P7YE94</accession>
<dbReference type="Gene3D" id="3.40.50.720">
    <property type="entry name" value="NAD(P)-binding Rossmann-like Domain"/>
    <property type="match status" value="1"/>
</dbReference>
<name>A0A183FJC1_HELPZ</name>
<dbReference type="Pfam" id="PF00106">
    <property type="entry name" value="adh_short"/>
    <property type="match status" value="1"/>
</dbReference>
<reference evidence="6" key="2">
    <citation type="submission" date="2019-09" db="UniProtKB">
        <authorList>
            <consortium name="WormBaseParasite"/>
        </authorList>
    </citation>
    <scope>IDENTIFICATION</scope>
</reference>
<dbReference type="SUPFAM" id="SSF51735">
    <property type="entry name" value="NAD(P)-binding Rossmann-fold domains"/>
    <property type="match status" value="1"/>
</dbReference>
<reference evidence="4 5" key="1">
    <citation type="submission" date="2018-11" db="EMBL/GenBank/DDBJ databases">
        <authorList>
            <consortium name="Pathogen Informatics"/>
        </authorList>
    </citation>
    <scope>NUCLEOTIDE SEQUENCE [LARGE SCALE GENOMIC DNA]</scope>
</reference>
<dbReference type="AlphaFoldDB" id="A0A183FJC1"/>
<dbReference type="InterPro" id="IPR051468">
    <property type="entry name" value="Fungal_SecMetab_SDRs"/>
</dbReference>
<evidence type="ECO:0000313" key="5">
    <source>
        <dbReference type="Proteomes" id="UP000050761"/>
    </source>
</evidence>
<dbReference type="PANTHER" id="PTHR43544">
    <property type="entry name" value="SHORT-CHAIN DEHYDROGENASE/REDUCTASE"/>
    <property type="match status" value="1"/>
</dbReference>
<feature type="region of interest" description="Disordered" evidence="3">
    <location>
        <begin position="86"/>
        <end position="112"/>
    </location>
</feature>
<dbReference type="InterPro" id="IPR002347">
    <property type="entry name" value="SDR_fam"/>
</dbReference>
<dbReference type="Proteomes" id="UP000050761">
    <property type="component" value="Unassembled WGS sequence"/>
</dbReference>
<dbReference type="GO" id="GO:0005737">
    <property type="term" value="C:cytoplasm"/>
    <property type="evidence" value="ECO:0007669"/>
    <property type="project" value="TreeGrafter"/>
</dbReference>
<keyword evidence="1" id="KW-0521">NADP</keyword>
<keyword evidence="2" id="KW-0560">Oxidoreductase</keyword>
<evidence type="ECO:0000256" key="1">
    <source>
        <dbReference type="ARBA" id="ARBA00022857"/>
    </source>
</evidence>
<gene>
    <name evidence="4" type="ORF">HPBE_LOCUS7100</name>
</gene>
<keyword evidence="5" id="KW-1185">Reference proteome</keyword>
<dbReference type="OrthoDB" id="7289984at2759"/>
<dbReference type="PANTHER" id="PTHR43544:SF7">
    <property type="entry name" value="NADB-LER2"/>
    <property type="match status" value="1"/>
</dbReference>
<dbReference type="WBParaSite" id="HPBE_0000709901-mRNA-1">
    <property type="protein sequence ID" value="HPBE_0000709901-mRNA-1"/>
    <property type="gene ID" value="HPBE_0000709901"/>
</dbReference>
<dbReference type="GO" id="GO:0016491">
    <property type="term" value="F:oxidoreductase activity"/>
    <property type="evidence" value="ECO:0007669"/>
    <property type="project" value="UniProtKB-KW"/>
</dbReference>
<dbReference type="InterPro" id="IPR036291">
    <property type="entry name" value="NAD(P)-bd_dom_sf"/>
</dbReference>